<dbReference type="InterPro" id="IPR050141">
    <property type="entry name" value="GCL_type2/YbdK_subfam"/>
</dbReference>
<dbReference type="AlphaFoldDB" id="A0A1H9JFV4"/>
<protein>
    <submittedName>
        <fullName evidence="1">Carboxylate-amine ligase</fullName>
    </submittedName>
</protein>
<evidence type="ECO:0000313" key="1">
    <source>
        <dbReference type="EMBL" id="SEQ85435.1"/>
    </source>
</evidence>
<keyword evidence="2" id="KW-1185">Reference proteome</keyword>
<dbReference type="GO" id="GO:0016879">
    <property type="term" value="F:ligase activity, forming carbon-nitrogen bonds"/>
    <property type="evidence" value="ECO:0007669"/>
    <property type="project" value="TreeGrafter"/>
</dbReference>
<organism evidence="1 2">
    <name type="scientific">Streptomyces radiopugnans</name>
    <dbReference type="NCBI Taxonomy" id="403935"/>
    <lineage>
        <taxon>Bacteria</taxon>
        <taxon>Bacillati</taxon>
        <taxon>Actinomycetota</taxon>
        <taxon>Actinomycetes</taxon>
        <taxon>Kitasatosporales</taxon>
        <taxon>Streptomycetaceae</taxon>
        <taxon>Streptomyces</taxon>
    </lineage>
</organism>
<dbReference type="Proteomes" id="UP000199055">
    <property type="component" value="Unassembled WGS sequence"/>
</dbReference>
<accession>A0A1H9JFV4</accession>
<dbReference type="EMBL" id="FOET01000017">
    <property type="protein sequence ID" value="SEQ85435.1"/>
    <property type="molecule type" value="Genomic_DNA"/>
</dbReference>
<dbReference type="STRING" id="403935.SAMN05216481_11776"/>
<name>A0A1H9JFV4_9ACTN</name>
<keyword evidence="1" id="KW-0436">Ligase</keyword>
<proteinExistence type="predicted"/>
<dbReference type="PANTHER" id="PTHR36510">
    <property type="entry name" value="GLUTAMATE--CYSTEINE LIGASE 2-RELATED"/>
    <property type="match status" value="1"/>
</dbReference>
<dbReference type="SUPFAM" id="SSF55931">
    <property type="entry name" value="Glutamine synthetase/guanido kinase"/>
    <property type="match status" value="1"/>
</dbReference>
<sequence>MWQAARHGLNEDLISPGGRRVRAGDAVSRLLAHIGPALDTAGDTREITSLVHRLLQQGTGADRQRQSLAEGGIDAVIAMVIDASAMP</sequence>
<evidence type="ECO:0000313" key="2">
    <source>
        <dbReference type="Proteomes" id="UP000199055"/>
    </source>
</evidence>
<dbReference type="RefSeq" id="WP_143071816.1">
    <property type="nucleotide sequence ID" value="NZ_FOET01000017.1"/>
</dbReference>
<dbReference type="InterPro" id="IPR014746">
    <property type="entry name" value="Gln_synth/guanido_kin_cat_dom"/>
</dbReference>
<dbReference type="Gene3D" id="3.30.590.20">
    <property type="match status" value="1"/>
</dbReference>
<dbReference type="PANTHER" id="PTHR36510:SF1">
    <property type="entry name" value="GLUTAMATE--CYSTEINE LIGASE 2-RELATED"/>
    <property type="match status" value="1"/>
</dbReference>
<gene>
    <name evidence="1" type="ORF">SAMN05216481_11776</name>
</gene>
<reference evidence="1 2" key="1">
    <citation type="submission" date="2016-10" db="EMBL/GenBank/DDBJ databases">
        <authorList>
            <person name="de Groot N.N."/>
        </authorList>
    </citation>
    <scope>NUCLEOTIDE SEQUENCE [LARGE SCALE GENOMIC DNA]</scope>
    <source>
        <strain evidence="1 2">CGMCC 4.3519</strain>
    </source>
</reference>